<organism evidence="5 6">
    <name type="scientific">Paenibacillus soyae</name>
    <dbReference type="NCBI Taxonomy" id="2969249"/>
    <lineage>
        <taxon>Bacteria</taxon>
        <taxon>Bacillati</taxon>
        <taxon>Bacillota</taxon>
        <taxon>Bacilli</taxon>
        <taxon>Bacillales</taxon>
        <taxon>Paenibacillaceae</taxon>
        <taxon>Paenibacillus</taxon>
    </lineage>
</organism>
<dbReference type="InterPro" id="IPR011991">
    <property type="entry name" value="ArsR-like_HTH"/>
</dbReference>
<dbReference type="GO" id="GO:0003700">
    <property type="term" value="F:DNA-binding transcription factor activity"/>
    <property type="evidence" value="ECO:0007669"/>
    <property type="project" value="InterPro"/>
</dbReference>
<dbReference type="InterPro" id="IPR036390">
    <property type="entry name" value="WH_DNA-bd_sf"/>
</dbReference>
<evidence type="ECO:0000256" key="3">
    <source>
        <dbReference type="ARBA" id="ARBA00023163"/>
    </source>
</evidence>
<dbReference type="InterPro" id="IPR036388">
    <property type="entry name" value="WH-like_DNA-bd_sf"/>
</dbReference>
<keyword evidence="6" id="KW-1185">Reference proteome</keyword>
<accession>A0A9X2MKG2</accession>
<dbReference type="PANTHER" id="PTHR33154">
    <property type="entry name" value="TRANSCRIPTIONAL REGULATOR, ARSR FAMILY"/>
    <property type="match status" value="1"/>
</dbReference>
<feature type="domain" description="HTH arsR-type" evidence="4">
    <location>
        <begin position="11"/>
        <end position="89"/>
    </location>
</feature>
<dbReference type="Gene3D" id="1.10.10.10">
    <property type="entry name" value="Winged helix-like DNA-binding domain superfamily/Winged helix DNA-binding domain"/>
    <property type="match status" value="1"/>
</dbReference>
<evidence type="ECO:0000256" key="1">
    <source>
        <dbReference type="ARBA" id="ARBA00023015"/>
    </source>
</evidence>
<dbReference type="Pfam" id="PF01022">
    <property type="entry name" value="HTH_5"/>
    <property type="match status" value="1"/>
</dbReference>
<dbReference type="SMART" id="SM00418">
    <property type="entry name" value="HTH_ARSR"/>
    <property type="match status" value="1"/>
</dbReference>
<keyword evidence="3" id="KW-0804">Transcription</keyword>
<dbReference type="SUPFAM" id="SSF46785">
    <property type="entry name" value="Winged helix' DNA-binding domain"/>
    <property type="match status" value="1"/>
</dbReference>
<reference evidence="5" key="1">
    <citation type="submission" date="2022-08" db="EMBL/GenBank/DDBJ databases">
        <title>The genomic sequence of strain Paenibacillus sp. SCIV0701.</title>
        <authorList>
            <person name="Zhao H."/>
        </authorList>
    </citation>
    <scope>NUCLEOTIDE SEQUENCE</scope>
    <source>
        <strain evidence="5">SCIV0701</strain>
    </source>
</reference>
<name>A0A9X2MKG2_9BACL</name>
<evidence type="ECO:0000259" key="4">
    <source>
        <dbReference type="SMART" id="SM00418"/>
    </source>
</evidence>
<protein>
    <submittedName>
        <fullName evidence="5">ArsR family transcriptional regulator</fullName>
    </submittedName>
</protein>
<keyword evidence="2" id="KW-0238">DNA-binding</keyword>
<comment type="caution">
    <text evidence="5">The sequence shown here is derived from an EMBL/GenBank/DDBJ whole genome shotgun (WGS) entry which is preliminary data.</text>
</comment>
<dbReference type="InterPro" id="IPR001845">
    <property type="entry name" value="HTH_ArsR_DNA-bd_dom"/>
</dbReference>
<evidence type="ECO:0000313" key="6">
    <source>
        <dbReference type="Proteomes" id="UP001141950"/>
    </source>
</evidence>
<dbReference type="Proteomes" id="UP001141950">
    <property type="component" value="Unassembled WGS sequence"/>
</dbReference>
<proteinExistence type="predicted"/>
<evidence type="ECO:0000313" key="5">
    <source>
        <dbReference type="EMBL" id="MCR2802301.1"/>
    </source>
</evidence>
<gene>
    <name evidence="5" type="ORF">NQZ67_00275</name>
</gene>
<dbReference type="PANTHER" id="PTHR33154:SF33">
    <property type="entry name" value="TRANSCRIPTIONAL REPRESSOR SDPR"/>
    <property type="match status" value="1"/>
</dbReference>
<evidence type="ECO:0000256" key="2">
    <source>
        <dbReference type="ARBA" id="ARBA00023125"/>
    </source>
</evidence>
<dbReference type="CDD" id="cd00090">
    <property type="entry name" value="HTH_ARSR"/>
    <property type="match status" value="1"/>
</dbReference>
<sequence>MQLTTDAASLKVYEALASEARLKIIDLLFRKEMHIKELAGELYLSNAIVSSHVNKLEQAGIVGSRMKRVNGGTYKFCYVKQEYAQIKLSPDIGAAKSYHEIAVPVGHYTDYEAWPTCGIATTTKMIGQYDNPACFMDPERVNAGILWFARGFVEYKVPNYLLNDQKLVEIEISMELSSEAPKFNENWPSDICFSLNHKPLGIWTSPGDFGDKKGRLTPEWWHSDVNQYGVLKALRINEKGTFIDGERISDVRIHDLQLDTTYWTFSMRPEDAVRGRGGLTLFGKGFGHYDQDILVRYYYEKNRA</sequence>
<dbReference type="GO" id="GO:0003677">
    <property type="term" value="F:DNA binding"/>
    <property type="evidence" value="ECO:0007669"/>
    <property type="project" value="UniProtKB-KW"/>
</dbReference>
<dbReference type="RefSeq" id="WP_257441778.1">
    <property type="nucleotide sequence ID" value="NZ_JANIPJ010000001.1"/>
</dbReference>
<keyword evidence="1" id="KW-0805">Transcription regulation</keyword>
<dbReference type="AlphaFoldDB" id="A0A9X2MKG2"/>
<dbReference type="InterPro" id="IPR051081">
    <property type="entry name" value="HTH_MetalResp_TranReg"/>
</dbReference>
<dbReference type="EMBL" id="JANIPJ010000001">
    <property type="protein sequence ID" value="MCR2802301.1"/>
    <property type="molecule type" value="Genomic_DNA"/>
</dbReference>